<dbReference type="InterPro" id="IPR010979">
    <property type="entry name" value="Ribosomal_uS13-like_H2TH"/>
</dbReference>
<evidence type="ECO:0000256" key="16">
    <source>
        <dbReference type="SAM" id="MobiDB-lite"/>
    </source>
</evidence>
<dbReference type="SMART" id="SM00898">
    <property type="entry name" value="Fapy_DNA_glyco"/>
    <property type="match status" value="1"/>
</dbReference>
<evidence type="ECO:0000256" key="11">
    <source>
        <dbReference type="ARBA" id="ARBA00023239"/>
    </source>
</evidence>
<dbReference type="CDD" id="cd08971">
    <property type="entry name" value="AcNei2_N"/>
    <property type="match status" value="1"/>
</dbReference>
<evidence type="ECO:0000256" key="10">
    <source>
        <dbReference type="ARBA" id="ARBA00023204"/>
    </source>
</evidence>
<keyword evidence="7" id="KW-0378">Hydrolase</keyword>
<evidence type="ECO:0000256" key="12">
    <source>
        <dbReference type="ARBA" id="ARBA00023268"/>
    </source>
</evidence>
<dbReference type="InterPro" id="IPR044090">
    <property type="entry name" value="Nei2_N"/>
</dbReference>
<gene>
    <name evidence="19" type="primary">nei_1</name>
    <name evidence="19" type="ORF">Asera_45820</name>
</gene>
<evidence type="ECO:0000256" key="4">
    <source>
        <dbReference type="ARBA" id="ARBA00022723"/>
    </source>
</evidence>
<keyword evidence="6 15" id="KW-0863">Zinc-finger</keyword>
<dbReference type="Pfam" id="PF06827">
    <property type="entry name" value="zf-FPG_IleRS"/>
    <property type="match status" value="1"/>
</dbReference>
<dbReference type="InterPro" id="IPR015887">
    <property type="entry name" value="DNA_glyclase_Znf_dom_DNA_BS"/>
</dbReference>
<dbReference type="SUPFAM" id="SSF81624">
    <property type="entry name" value="N-terminal domain of MutM-like DNA repair proteins"/>
    <property type="match status" value="1"/>
</dbReference>
<dbReference type="InterPro" id="IPR015886">
    <property type="entry name" value="H2TH_FPG"/>
</dbReference>
<feature type="domain" description="Formamidopyrimidine-DNA glycosylase catalytic" evidence="18">
    <location>
        <begin position="43"/>
        <end position="146"/>
    </location>
</feature>
<dbReference type="KEGG" id="aser:Asera_45820"/>
<keyword evidence="13" id="KW-0326">Glycosidase</keyword>
<dbReference type="Gene3D" id="3.20.190.10">
    <property type="entry name" value="MutM-like, N-terminal"/>
    <property type="match status" value="1"/>
</dbReference>
<sequence>MAHRTRLTGLWSGVRSRTCQQSGDRPVCDRQPVGGGAQNGRVPEGDTVWLHARQLDAALAGEVLAGTDFRLPALATVDLTGWTVPEVRSRGKHLLLRLVAPDGRRATLHSHLRMDGTWRIFRPGERWGGGPAHTIRVVLTTARSVAVGYRLHDVTLLPTAEESRLVGHLGPDLLGPDWDAAEAARRLATHPDRPIGAALLDQRNLAGVGNLYQCELLFLRGVSPWTPVSAVPDLPGLVELAHRTLLANRDRWAQSTTGSLRRGDTTYVYGRRAQPCRRCGTGIRRDGTGERVTYWCPHCQPGPAPA</sequence>
<proteinExistence type="inferred from homology"/>
<evidence type="ECO:0000313" key="19">
    <source>
        <dbReference type="EMBL" id="BCJ30474.1"/>
    </source>
</evidence>
<dbReference type="Pfam" id="PF01149">
    <property type="entry name" value="Fapy_DNA_glyco"/>
    <property type="match status" value="1"/>
</dbReference>
<dbReference type="GO" id="GO:0140078">
    <property type="term" value="F:class I DNA-(apurinic or apyrimidinic site) endonuclease activity"/>
    <property type="evidence" value="ECO:0007669"/>
    <property type="project" value="UniProtKB-EC"/>
</dbReference>
<dbReference type="EMBL" id="AP023354">
    <property type="protein sequence ID" value="BCJ30474.1"/>
    <property type="molecule type" value="Genomic_DNA"/>
</dbReference>
<keyword evidence="10" id="KW-0234">DNA repair</keyword>
<keyword evidence="19" id="KW-0540">Nuclease</keyword>
<evidence type="ECO:0000256" key="1">
    <source>
        <dbReference type="ARBA" id="ARBA00001947"/>
    </source>
</evidence>
<keyword evidence="12" id="KW-0511">Multifunctional enzyme</keyword>
<dbReference type="PROSITE" id="PS01242">
    <property type="entry name" value="ZF_FPG_1"/>
    <property type="match status" value="1"/>
</dbReference>
<dbReference type="GO" id="GO:0000703">
    <property type="term" value="F:oxidized pyrimidine nucleobase lesion DNA N-glycosylase activity"/>
    <property type="evidence" value="ECO:0007669"/>
    <property type="project" value="TreeGrafter"/>
</dbReference>
<evidence type="ECO:0000259" key="17">
    <source>
        <dbReference type="PROSITE" id="PS51066"/>
    </source>
</evidence>
<evidence type="ECO:0000256" key="8">
    <source>
        <dbReference type="ARBA" id="ARBA00022833"/>
    </source>
</evidence>
<dbReference type="GO" id="GO:0006284">
    <property type="term" value="P:base-excision repair"/>
    <property type="evidence" value="ECO:0007669"/>
    <property type="project" value="InterPro"/>
</dbReference>
<keyword evidence="8" id="KW-0862">Zinc</keyword>
<organism evidence="19 20">
    <name type="scientific">Actinocatenispora sera</name>
    <dbReference type="NCBI Taxonomy" id="390989"/>
    <lineage>
        <taxon>Bacteria</taxon>
        <taxon>Bacillati</taxon>
        <taxon>Actinomycetota</taxon>
        <taxon>Actinomycetes</taxon>
        <taxon>Micromonosporales</taxon>
        <taxon>Micromonosporaceae</taxon>
        <taxon>Actinocatenispora</taxon>
    </lineage>
</organism>
<dbReference type="PROSITE" id="PS51068">
    <property type="entry name" value="FPG_CAT"/>
    <property type="match status" value="1"/>
</dbReference>
<dbReference type="SUPFAM" id="SSF57716">
    <property type="entry name" value="Glucocorticoid receptor-like (DNA-binding domain)"/>
    <property type="match status" value="1"/>
</dbReference>
<keyword evidence="19" id="KW-0255">Endonuclease</keyword>
<comment type="catalytic activity">
    <reaction evidence="14">
        <text>2'-deoxyribonucleotide-(2'-deoxyribose 5'-phosphate)-2'-deoxyribonucleotide-DNA = a 3'-end 2'-deoxyribonucleotide-(2,3-dehydro-2,3-deoxyribose 5'-phosphate)-DNA + a 5'-end 5'-phospho-2'-deoxyribonucleoside-DNA + H(+)</text>
        <dbReference type="Rhea" id="RHEA:66592"/>
        <dbReference type="Rhea" id="RHEA-COMP:13180"/>
        <dbReference type="Rhea" id="RHEA-COMP:16897"/>
        <dbReference type="Rhea" id="RHEA-COMP:17067"/>
        <dbReference type="ChEBI" id="CHEBI:15378"/>
        <dbReference type="ChEBI" id="CHEBI:136412"/>
        <dbReference type="ChEBI" id="CHEBI:157695"/>
        <dbReference type="ChEBI" id="CHEBI:167181"/>
        <dbReference type="EC" id="4.2.99.18"/>
    </reaction>
</comment>
<evidence type="ECO:0000256" key="2">
    <source>
        <dbReference type="ARBA" id="ARBA00009409"/>
    </source>
</evidence>
<dbReference type="InterPro" id="IPR012319">
    <property type="entry name" value="FPG_cat"/>
</dbReference>
<dbReference type="InterPro" id="IPR035937">
    <property type="entry name" value="FPG_N"/>
</dbReference>
<comment type="cofactor">
    <cofactor evidence="1">
        <name>Zn(2+)</name>
        <dbReference type="ChEBI" id="CHEBI:29105"/>
    </cofactor>
</comment>
<keyword evidence="4" id="KW-0479">Metal-binding</keyword>
<dbReference type="PROSITE" id="PS51066">
    <property type="entry name" value="ZF_FPG_2"/>
    <property type="match status" value="1"/>
</dbReference>
<dbReference type="EC" id="4.2.99.18" evidence="3"/>
<evidence type="ECO:0000259" key="18">
    <source>
        <dbReference type="PROSITE" id="PS51068"/>
    </source>
</evidence>
<dbReference type="Proteomes" id="UP000680750">
    <property type="component" value="Chromosome"/>
</dbReference>
<evidence type="ECO:0000256" key="13">
    <source>
        <dbReference type="ARBA" id="ARBA00023295"/>
    </source>
</evidence>
<dbReference type="AlphaFoldDB" id="A0A810L4R5"/>
<evidence type="ECO:0000256" key="3">
    <source>
        <dbReference type="ARBA" id="ARBA00012720"/>
    </source>
</evidence>
<evidence type="ECO:0000256" key="15">
    <source>
        <dbReference type="PROSITE-ProRule" id="PRU00391"/>
    </source>
</evidence>
<keyword evidence="9" id="KW-0238">DNA-binding</keyword>
<reference evidence="19" key="1">
    <citation type="submission" date="2020-08" db="EMBL/GenBank/DDBJ databases">
        <title>Whole genome shotgun sequence of Actinocatenispora sera NBRC 101916.</title>
        <authorList>
            <person name="Komaki H."/>
            <person name="Tamura T."/>
        </authorList>
    </citation>
    <scope>NUCLEOTIDE SEQUENCE</scope>
    <source>
        <strain evidence="19">NBRC 101916</strain>
    </source>
</reference>
<accession>A0A810L4R5</accession>
<dbReference type="SMART" id="SM01232">
    <property type="entry name" value="H2TH"/>
    <property type="match status" value="1"/>
</dbReference>
<dbReference type="GO" id="GO:0008270">
    <property type="term" value="F:zinc ion binding"/>
    <property type="evidence" value="ECO:0007669"/>
    <property type="project" value="UniProtKB-KW"/>
</dbReference>
<dbReference type="SUPFAM" id="SSF46946">
    <property type="entry name" value="S13-like H2TH domain"/>
    <property type="match status" value="1"/>
</dbReference>
<keyword evidence="20" id="KW-1185">Reference proteome</keyword>
<keyword evidence="5" id="KW-0227">DNA damage</keyword>
<dbReference type="PANTHER" id="PTHR42697">
    <property type="entry name" value="ENDONUCLEASE 8"/>
    <property type="match status" value="1"/>
</dbReference>
<evidence type="ECO:0000313" key="20">
    <source>
        <dbReference type="Proteomes" id="UP000680750"/>
    </source>
</evidence>
<name>A0A810L4R5_9ACTN</name>
<feature type="region of interest" description="Disordered" evidence="16">
    <location>
        <begin position="22"/>
        <end position="42"/>
    </location>
</feature>
<dbReference type="Gene3D" id="1.10.8.50">
    <property type="match status" value="1"/>
</dbReference>
<evidence type="ECO:0000256" key="6">
    <source>
        <dbReference type="ARBA" id="ARBA00022771"/>
    </source>
</evidence>
<evidence type="ECO:0000256" key="7">
    <source>
        <dbReference type="ARBA" id="ARBA00022801"/>
    </source>
</evidence>
<dbReference type="GO" id="GO:0003684">
    <property type="term" value="F:damaged DNA binding"/>
    <property type="evidence" value="ECO:0007669"/>
    <property type="project" value="InterPro"/>
</dbReference>
<dbReference type="PANTHER" id="PTHR42697:SF1">
    <property type="entry name" value="ENDONUCLEASE 8"/>
    <property type="match status" value="1"/>
</dbReference>
<keyword evidence="11" id="KW-0456">Lyase</keyword>
<feature type="domain" description="FPG-type" evidence="17">
    <location>
        <begin position="267"/>
        <end position="301"/>
    </location>
</feature>
<protein>
    <recommendedName>
        <fullName evidence="3">DNA-(apurinic or apyrimidinic site) lyase</fullName>
        <ecNumber evidence="3">4.2.99.18</ecNumber>
    </recommendedName>
</protein>
<evidence type="ECO:0000256" key="9">
    <source>
        <dbReference type="ARBA" id="ARBA00023125"/>
    </source>
</evidence>
<dbReference type="InterPro" id="IPR010663">
    <property type="entry name" value="Znf_FPG/IleRS"/>
</dbReference>
<evidence type="ECO:0000256" key="5">
    <source>
        <dbReference type="ARBA" id="ARBA00022763"/>
    </source>
</evidence>
<dbReference type="Pfam" id="PF06831">
    <property type="entry name" value="H2TH"/>
    <property type="match status" value="1"/>
</dbReference>
<dbReference type="InterPro" id="IPR000214">
    <property type="entry name" value="Znf_DNA_glyclase/AP_lyase"/>
</dbReference>
<evidence type="ECO:0000256" key="14">
    <source>
        <dbReference type="ARBA" id="ARBA00044632"/>
    </source>
</evidence>
<comment type="similarity">
    <text evidence="2">Belongs to the FPG family.</text>
</comment>